<dbReference type="EMBL" id="JARKHS020025947">
    <property type="protein sequence ID" value="KAK8766845.1"/>
    <property type="molecule type" value="Genomic_DNA"/>
</dbReference>
<dbReference type="Proteomes" id="UP001321473">
    <property type="component" value="Unassembled WGS sequence"/>
</dbReference>
<reference evidence="3 4" key="1">
    <citation type="journal article" date="2023" name="Arcadia Sci">
        <title>De novo assembly of a long-read Amblyomma americanum tick genome.</title>
        <authorList>
            <person name="Chou S."/>
            <person name="Poskanzer K.E."/>
            <person name="Rollins M."/>
            <person name="Thuy-Boun P.S."/>
        </authorList>
    </citation>
    <scope>NUCLEOTIDE SEQUENCE [LARGE SCALE GENOMIC DNA]</scope>
    <source>
        <strain evidence="3">F_SG_1</strain>
        <tissue evidence="3">Salivary glands</tissue>
    </source>
</reference>
<evidence type="ECO:0000256" key="2">
    <source>
        <dbReference type="SAM" id="Phobius"/>
    </source>
</evidence>
<name>A0AAQ4DWK5_AMBAM</name>
<accession>A0AAQ4DWK5</accession>
<protein>
    <submittedName>
        <fullName evidence="3">Uncharacterized protein</fullName>
    </submittedName>
</protein>
<proteinExistence type="predicted"/>
<keyword evidence="2" id="KW-0812">Transmembrane</keyword>
<keyword evidence="4" id="KW-1185">Reference proteome</keyword>
<dbReference type="AlphaFoldDB" id="A0AAQ4DWK5"/>
<organism evidence="3 4">
    <name type="scientific">Amblyomma americanum</name>
    <name type="common">Lone star tick</name>
    <dbReference type="NCBI Taxonomy" id="6943"/>
    <lineage>
        <taxon>Eukaryota</taxon>
        <taxon>Metazoa</taxon>
        <taxon>Ecdysozoa</taxon>
        <taxon>Arthropoda</taxon>
        <taxon>Chelicerata</taxon>
        <taxon>Arachnida</taxon>
        <taxon>Acari</taxon>
        <taxon>Parasitiformes</taxon>
        <taxon>Ixodida</taxon>
        <taxon>Ixodoidea</taxon>
        <taxon>Ixodidae</taxon>
        <taxon>Amblyomminae</taxon>
        <taxon>Amblyomma</taxon>
    </lineage>
</organism>
<evidence type="ECO:0000256" key="1">
    <source>
        <dbReference type="SAM" id="MobiDB-lite"/>
    </source>
</evidence>
<evidence type="ECO:0000313" key="4">
    <source>
        <dbReference type="Proteomes" id="UP001321473"/>
    </source>
</evidence>
<keyword evidence="2" id="KW-0472">Membrane</keyword>
<gene>
    <name evidence="3" type="ORF">V5799_006374</name>
</gene>
<evidence type="ECO:0000313" key="3">
    <source>
        <dbReference type="EMBL" id="KAK8766845.1"/>
    </source>
</evidence>
<keyword evidence="2" id="KW-1133">Transmembrane helix</keyword>
<sequence>MTPGPLALRNNKKTPWEVSISLTYSGLTCADLWVLWIRKKSQERLYCALAETPRFDIARSCEQLESADGDEMVAASARNFITATTTSTPSHNYTSVVQRRSGSGVQGRVVELYLGENEKERTSQPTARKKKKSSVASWH</sequence>
<feature type="transmembrane region" description="Helical" evidence="2">
    <location>
        <begin position="20"/>
        <end position="37"/>
    </location>
</feature>
<comment type="caution">
    <text evidence="3">The sequence shown here is derived from an EMBL/GenBank/DDBJ whole genome shotgun (WGS) entry which is preliminary data.</text>
</comment>
<feature type="region of interest" description="Disordered" evidence="1">
    <location>
        <begin position="118"/>
        <end position="139"/>
    </location>
</feature>